<evidence type="ECO:0000313" key="2">
    <source>
        <dbReference type="EMBL" id="KAK9939675.1"/>
    </source>
</evidence>
<accession>A0AAW1XUU5</accession>
<gene>
    <name evidence="2" type="ORF">M0R45_016364</name>
</gene>
<keyword evidence="3" id="KW-1185">Reference proteome</keyword>
<dbReference type="AlphaFoldDB" id="A0AAW1XUU5"/>
<proteinExistence type="predicted"/>
<protein>
    <recommendedName>
        <fullName evidence="4">Retrotransposon gag domain-containing protein</fullName>
    </recommendedName>
</protein>
<dbReference type="EMBL" id="JBEDUW010000003">
    <property type="protein sequence ID" value="KAK9939675.1"/>
    <property type="molecule type" value="Genomic_DNA"/>
</dbReference>
<evidence type="ECO:0008006" key="4">
    <source>
        <dbReference type="Google" id="ProtNLM"/>
    </source>
</evidence>
<reference evidence="2 3" key="1">
    <citation type="journal article" date="2023" name="G3 (Bethesda)">
        <title>A chromosome-length genome assembly and annotation of blackberry (Rubus argutus, cv. 'Hillquist').</title>
        <authorList>
            <person name="Bruna T."/>
            <person name="Aryal R."/>
            <person name="Dudchenko O."/>
            <person name="Sargent D.J."/>
            <person name="Mead D."/>
            <person name="Buti M."/>
            <person name="Cavallini A."/>
            <person name="Hytonen T."/>
            <person name="Andres J."/>
            <person name="Pham M."/>
            <person name="Weisz D."/>
            <person name="Mascagni F."/>
            <person name="Usai G."/>
            <person name="Natali L."/>
            <person name="Bassil N."/>
            <person name="Fernandez G.E."/>
            <person name="Lomsadze A."/>
            <person name="Armour M."/>
            <person name="Olukolu B."/>
            <person name="Poorten T."/>
            <person name="Britton C."/>
            <person name="Davik J."/>
            <person name="Ashrafi H."/>
            <person name="Aiden E.L."/>
            <person name="Borodovsky M."/>
            <person name="Worthington M."/>
        </authorList>
    </citation>
    <scope>NUCLEOTIDE SEQUENCE [LARGE SCALE GENOMIC DNA]</scope>
    <source>
        <strain evidence="2">PI 553951</strain>
    </source>
</reference>
<evidence type="ECO:0000313" key="3">
    <source>
        <dbReference type="Proteomes" id="UP001457282"/>
    </source>
</evidence>
<feature type="region of interest" description="Disordered" evidence="1">
    <location>
        <begin position="298"/>
        <end position="319"/>
    </location>
</feature>
<comment type="caution">
    <text evidence="2">The sequence shown here is derived from an EMBL/GenBank/DDBJ whole genome shotgun (WGS) entry which is preliminary data.</text>
</comment>
<evidence type="ECO:0000256" key="1">
    <source>
        <dbReference type="SAM" id="MobiDB-lite"/>
    </source>
</evidence>
<dbReference type="PANTHER" id="PTHR33223:SF6">
    <property type="entry name" value="CCHC-TYPE DOMAIN-CONTAINING PROTEIN"/>
    <property type="match status" value="1"/>
</dbReference>
<organism evidence="2 3">
    <name type="scientific">Rubus argutus</name>
    <name type="common">Southern blackberry</name>
    <dbReference type="NCBI Taxonomy" id="59490"/>
    <lineage>
        <taxon>Eukaryota</taxon>
        <taxon>Viridiplantae</taxon>
        <taxon>Streptophyta</taxon>
        <taxon>Embryophyta</taxon>
        <taxon>Tracheophyta</taxon>
        <taxon>Spermatophyta</taxon>
        <taxon>Magnoliopsida</taxon>
        <taxon>eudicotyledons</taxon>
        <taxon>Gunneridae</taxon>
        <taxon>Pentapetalae</taxon>
        <taxon>rosids</taxon>
        <taxon>fabids</taxon>
        <taxon>Rosales</taxon>
        <taxon>Rosaceae</taxon>
        <taxon>Rosoideae</taxon>
        <taxon>Rosoideae incertae sedis</taxon>
        <taxon>Rubus</taxon>
    </lineage>
</organism>
<dbReference type="PANTHER" id="PTHR33223">
    <property type="entry name" value="CCHC-TYPE DOMAIN-CONTAINING PROTEIN"/>
    <property type="match status" value="1"/>
</dbReference>
<sequence>MTNEGTMTFTEEQLTSLIRSAVRSHSRDQYDYNFPFTKEVAEVNYPKGHKTINFTPFSGEDVRENIVVHIAKFIIQCGDLGKSNVYKLKLFDSSLTGAAFGWYSRLKPANVSSWDEMERIFREQFGKVEAEVEKEAVNLAIKGLTIKFRKKCFGIPFDSIGDLIHEAAGYELLLKEESLMKNASKVTYVRNKARSINAVEILKLSRAELDSKREYWRPKSKARLESKAIERDTATYKKLGGYKFKLIEEVIANDETDKVDHELEVVHEGEALKVKVLAFPEPVYTMPLPKIENFTMSSPSHEVPGRMVTTSEDPAEDFGDSDEVLRFRREPMVLEEDDAMSGADCSIVYVLPAKYAVSHEEQPSDYHSSEVIGLGGKQVEDTPSLAEIEMTEELIPAPRSLFEEYMCFDKPILNMANQLRPIYITAHL</sequence>
<dbReference type="Proteomes" id="UP001457282">
    <property type="component" value="Unassembled WGS sequence"/>
</dbReference>
<name>A0AAW1XUU5_RUBAR</name>